<dbReference type="InterPro" id="IPR034149">
    <property type="entry name" value="TOPRIM_TopoI"/>
</dbReference>
<sequence length="155" mass="17024">MTKLVIVESPAKAKTIQQYLGGGYKVLATIGHIRELPKKDAIDPSNNYAMKYIISPGKEDTVRKIKSAAKKCDEVILATDPDREGEAIAWHVADILLSSGGSVLGEKKDRSLQLKINRATFFEISKEAVKEAVSNPGNIAMDLVESQETRRALDR</sequence>
<dbReference type="InterPro" id="IPR000380">
    <property type="entry name" value="Topo_IA"/>
</dbReference>
<dbReference type="Pfam" id="PF01751">
    <property type="entry name" value="Toprim"/>
    <property type="match status" value="1"/>
</dbReference>
<dbReference type="AlphaFoldDB" id="A0A382QXY2"/>
<feature type="domain" description="Toprim" evidence="1">
    <location>
        <begin position="2"/>
        <end position="124"/>
    </location>
</feature>
<proteinExistence type="predicted"/>
<dbReference type="PANTHER" id="PTHR42785:SF1">
    <property type="entry name" value="DNA TOPOISOMERASE"/>
    <property type="match status" value="1"/>
</dbReference>
<reference evidence="2" key="1">
    <citation type="submission" date="2018-05" db="EMBL/GenBank/DDBJ databases">
        <authorList>
            <person name="Lanie J.A."/>
            <person name="Ng W.-L."/>
            <person name="Kazmierczak K.M."/>
            <person name="Andrzejewski T.M."/>
            <person name="Davidsen T.M."/>
            <person name="Wayne K.J."/>
            <person name="Tettelin H."/>
            <person name="Glass J.I."/>
            <person name="Rusch D."/>
            <person name="Podicherti R."/>
            <person name="Tsui H.-C.T."/>
            <person name="Winkler M.E."/>
        </authorList>
    </citation>
    <scope>NUCLEOTIDE SEQUENCE</scope>
</reference>
<dbReference type="GO" id="GO:0003917">
    <property type="term" value="F:DNA topoisomerase type I (single strand cut, ATP-independent) activity"/>
    <property type="evidence" value="ECO:0007669"/>
    <property type="project" value="InterPro"/>
</dbReference>
<dbReference type="InterPro" id="IPR023405">
    <property type="entry name" value="Topo_IA_core_domain"/>
</dbReference>
<dbReference type="CDD" id="cd03363">
    <property type="entry name" value="TOPRIM_TopoIA_TopoI"/>
    <property type="match status" value="1"/>
</dbReference>
<dbReference type="SMART" id="SM00493">
    <property type="entry name" value="TOPRIM"/>
    <property type="match status" value="1"/>
</dbReference>
<evidence type="ECO:0000259" key="1">
    <source>
        <dbReference type="PROSITE" id="PS50880"/>
    </source>
</evidence>
<feature type="non-terminal residue" evidence="2">
    <location>
        <position position="155"/>
    </location>
</feature>
<gene>
    <name evidence="2" type="ORF">METZ01_LOCUS343207</name>
</gene>
<name>A0A382QXY2_9ZZZZ</name>
<dbReference type="PROSITE" id="PS50880">
    <property type="entry name" value="TOPRIM"/>
    <property type="match status" value="1"/>
</dbReference>
<dbReference type="GO" id="GO:0006265">
    <property type="term" value="P:DNA topological change"/>
    <property type="evidence" value="ECO:0007669"/>
    <property type="project" value="InterPro"/>
</dbReference>
<organism evidence="2">
    <name type="scientific">marine metagenome</name>
    <dbReference type="NCBI Taxonomy" id="408172"/>
    <lineage>
        <taxon>unclassified sequences</taxon>
        <taxon>metagenomes</taxon>
        <taxon>ecological metagenomes</taxon>
    </lineage>
</organism>
<dbReference type="EMBL" id="UINC01117725">
    <property type="protein sequence ID" value="SVC90353.1"/>
    <property type="molecule type" value="Genomic_DNA"/>
</dbReference>
<dbReference type="PANTHER" id="PTHR42785">
    <property type="entry name" value="DNA TOPOISOMERASE, TYPE IA, CORE"/>
    <property type="match status" value="1"/>
</dbReference>
<dbReference type="GO" id="GO:0003677">
    <property type="term" value="F:DNA binding"/>
    <property type="evidence" value="ECO:0007669"/>
    <property type="project" value="InterPro"/>
</dbReference>
<accession>A0A382QXY2</accession>
<protein>
    <recommendedName>
        <fullName evidence="1">Toprim domain-containing protein</fullName>
    </recommendedName>
</protein>
<dbReference type="SUPFAM" id="SSF56712">
    <property type="entry name" value="Prokaryotic type I DNA topoisomerase"/>
    <property type="match status" value="1"/>
</dbReference>
<dbReference type="Gene3D" id="3.40.50.140">
    <property type="match status" value="1"/>
</dbReference>
<evidence type="ECO:0000313" key="2">
    <source>
        <dbReference type="EMBL" id="SVC90353.1"/>
    </source>
</evidence>
<dbReference type="InterPro" id="IPR006171">
    <property type="entry name" value="TOPRIM_dom"/>
</dbReference>